<feature type="transmembrane region" description="Helical" evidence="1">
    <location>
        <begin position="119"/>
        <end position="136"/>
    </location>
</feature>
<name>A0A8H8U240_9HELO</name>
<sequence length="137" mass="14717">MTTSQWNSTPTCAGSEPYEDKLTGPNNTCAWLSGNYSASTQANISSCCGPNNTPYPYSIFGTPPGCFQMCNITNGTYAQLYQNMEILETCLNEAGAGDLYCHWQTPPATSGLRRVECSWVNIGVVGLLLVGTAVWGL</sequence>
<accession>A0A8H8U240</accession>
<reference evidence="2 3" key="1">
    <citation type="submission" date="2018-05" db="EMBL/GenBank/DDBJ databases">
        <title>Genome sequencing and assembly of the regulated plant pathogen Lachnellula willkommii and related sister species for the development of diagnostic species identification markers.</title>
        <authorList>
            <person name="Giroux E."/>
            <person name="Bilodeau G."/>
        </authorList>
    </citation>
    <scope>NUCLEOTIDE SEQUENCE [LARGE SCALE GENOMIC DNA]</scope>
    <source>
        <strain evidence="2 3">CBS 185.66</strain>
    </source>
</reference>
<keyword evidence="1" id="KW-0472">Membrane</keyword>
<dbReference type="GeneID" id="41985077"/>
<organism evidence="2 3">
    <name type="scientific">Lachnellula hyalina</name>
    <dbReference type="NCBI Taxonomy" id="1316788"/>
    <lineage>
        <taxon>Eukaryota</taxon>
        <taxon>Fungi</taxon>
        <taxon>Dikarya</taxon>
        <taxon>Ascomycota</taxon>
        <taxon>Pezizomycotina</taxon>
        <taxon>Leotiomycetes</taxon>
        <taxon>Helotiales</taxon>
        <taxon>Lachnaceae</taxon>
        <taxon>Lachnellula</taxon>
    </lineage>
</organism>
<gene>
    <name evidence="2" type="ORF">LHYA1_G004879</name>
</gene>
<dbReference type="AlphaFoldDB" id="A0A8H8U240"/>
<proteinExistence type="predicted"/>
<evidence type="ECO:0000313" key="2">
    <source>
        <dbReference type="EMBL" id="TVY27686.1"/>
    </source>
</evidence>
<keyword evidence="1" id="KW-1133">Transmembrane helix</keyword>
<protein>
    <submittedName>
        <fullName evidence="2">Uncharacterized protein</fullName>
    </submittedName>
</protein>
<dbReference type="RefSeq" id="XP_031006474.1">
    <property type="nucleotide sequence ID" value="XM_031149833.1"/>
</dbReference>
<keyword evidence="3" id="KW-1185">Reference proteome</keyword>
<keyword evidence="1" id="KW-0812">Transmembrane</keyword>
<evidence type="ECO:0000313" key="3">
    <source>
        <dbReference type="Proteomes" id="UP000431533"/>
    </source>
</evidence>
<comment type="caution">
    <text evidence="2">The sequence shown here is derived from an EMBL/GenBank/DDBJ whole genome shotgun (WGS) entry which is preliminary data.</text>
</comment>
<dbReference type="EMBL" id="QGMH01000044">
    <property type="protein sequence ID" value="TVY27686.1"/>
    <property type="molecule type" value="Genomic_DNA"/>
</dbReference>
<dbReference type="Proteomes" id="UP000431533">
    <property type="component" value="Unassembled WGS sequence"/>
</dbReference>
<evidence type="ECO:0000256" key="1">
    <source>
        <dbReference type="SAM" id="Phobius"/>
    </source>
</evidence>
<dbReference type="OrthoDB" id="3535506at2759"/>